<dbReference type="Proteomes" id="UP000094296">
    <property type="component" value="Unassembled WGS sequence"/>
</dbReference>
<keyword evidence="4" id="KW-1185">Reference proteome</keyword>
<proteinExistence type="predicted"/>
<dbReference type="EMBL" id="MIJE01000030">
    <property type="protein sequence ID" value="OEF96887.1"/>
    <property type="molecule type" value="Genomic_DNA"/>
</dbReference>
<comment type="caution">
    <text evidence="3">The sequence shown here is derived from an EMBL/GenBank/DDBJ whole genome shotgun (WGS) entry which is preliminary data.</text>
</comment>
<dbReference type="InterPro" id="IPR052515">
    <property type="entry name" value="Gfo/Idh/MocA_Oxidoreductase"/>
</dbReference>
<dbReference type="RefSeq" id="WP_069643469.1">
    <property type="nucleotide sequence ID" value="NZ_MIJE01000030.1"/>
</dbReference>
<dbReference type="Gene3D" id="3.40.50.720">
    <property type="entry name" value="NAD(P)-binding Rossmann-like Domain"/>
    <property type="match status" value="1"/>
</dbReference>
<dbReference type="Pfam" id="PF01408">
    <property type="entry name" value="GFO_IDH_MocA"/>
    <property type="match status" value="1"/>
</dbReference>
<protein>
    <submittedName>
        <fullName evidence="3">Oxidoreductase</fullName>
    </submittedName>
</protein>
<dbReference type="InterPro" id="IPR055170">
    <property type="entry name" value="GFO_IDH_MocA-like_dom"/>
</dbReference>
<reference evidence="3 4" key="1">
    <citation type="submission" date="2016-09" db="EMBL/GenBank/DDBJ databases">
        <title>Draft genome sequence for the type strain of Desulfuribacillus alkaliarsenatis AHT28, an obligately anaerobic, sulfidogenic bacterium isolated from Russian soda lake sediments.</title>
        <authorList>
            <person name="Abin C.A."/>
            <person name="Hollibaugh J.T."/>
        </authorList>
    </citation>
    <scope>NUCLEOTIDE SEQUENCE [LARGE SCALE GENOMIC DNA]</scope>
    <source>
        <strain evidence="3 4">AHT28</strain>
    </source>
</reference>
<sequence length="342" mass="37974">MTSFAVVGCGHIAKKHIQAINNIDNAKVEALCDVNEERIKEFSHLCDAKGYQSLSELFRAHPRIDVVNICTPSGLHKDLTIQAAEAGKHIIVEKPIALTLTDANEMIEACKQNNVKLAVVHPNRFRPAVIELTKAFSKGLFGKISHANSTVRWNRNQEYYDQAAWRGTKAMDGGVLMNQAIHNLDLLLWFMGPIEEIKAYTTTRLRNIESEDVGVAIIKFANGALGVVEAATTIYPENYEESLSIFGETGSAVLSGKTANWIKHFQFQQLDTETSKQVVDKIDKDPYGTPGHQMIIQDMIESIKENRDPIVSGEQGREALKLVLAICQAAEEDNSVNWDSIN</sequence>
<gene>
    <name evidence="3" type="ORF">BHF68_07105</name>
</gene>
<evidence type="ECO:0000313" key="4">
    <source>
        <dbReference type="Proteomes" id="UP000094296"/>
    </source>
</evidence>
<evidence type="ECO:0000259" key="2">
    <source>
        <dbReference type="Pfam" id="PF22725"/>
    </source>
</evidence>
<dbReference type="SUPFAM" id="SSF55347">
    <property type="entry name" value="Glyceraldehyde-3-phosphate dehydrogenase-like, C-terminal domain"/>
    <property type="match status" value="1"/>
</dbReference>
<evidence type="ECO:0000313" key="3">
    <source>
        <dbReference type="EMBL" id="OEF96887.1"/>
    </source>
</evidence>
<dbReference type="InterPro" id="IPR000683">
    <property type="entry name" value="Gfo/Idh/MocA-like_OxRdtase_N"/>
</dbReference>
<accession>A0A1E5G1U4</accession>
<dbReference type="Pfam" id="PF22725">
    <property type="entry name" value="GFO_IDH_MocA_C3"/>
    <property type="match status" value="1"/>
</dbReference>
<name>A0A1E5G1U4_9FIRM</name>
<dbReference type="STRING" id="766136.BHF68_07105"/>
<dbReference type="Gene3D" id="3.30.360.10">
    <property type="entry name" value="Dihydrodipicolinate Reductase, domain 2"/>
    <property type="match status" value="1"/>
</dbReference>
<feature type="domain" description="Gfo/Idh/MocA-like oxidoreductase N-terminal" evidence="1">
    <location>
        <begin position="4"/>
        <end position="120"/>
    </location>
</feature>
<dbReference type="PANTHER" id="PTHR43249">
    <property type="entry name" value="UDP-N-ACETYL-2-AMINO-2-DEOXY-D-GLUCURONATE OXIDASE"/>
    <property type="match status" value="1"/>
</dbReference>
<dbReference type="OrthoDB" id="9815825at2"/>
<feature type="domain" description="GFO/IDH/MocA-like oxidoreductase" evidence="2">
    <location>
        <begin position="132"/>
        <end position="252"/>
    </location>
</feature>
<organism evidence="3 4">
    <name type="scientific">Desulfuribacillus alkaliarsenatis</name>
    <dbReference type="NCBI Taxonomy" id="766136"/>
    <lineage>
        <taxon>Bacteria</taxon>
        <taxon>Bacillati</taxon>
        <taxon>Bacillota</taxon>
        <taxon>Desulfuribacillia</taxon>
        <taxon>Desulfuribacillales</taxon>
        <taxon>Desulfuribacillaceae</taxon>
        <taxon>Desulfuribacillus</taxon>
    </lineage>
</organism>
<dbReference type="AlphaFoldDB" id="A0A1E5G1U4"/>
<dbReference type="PANTHER" id="PTHR43249:SF1">
    <property type="entry name" value="D-GLUCOSIDE 3-DEHYDROGENASE"/>
    <property type="match status" value="1"/>
</dbReference>
<dbReference type="SUPFAM" id="SSF51735">
    <property type="entry name" value="NAD(P)-binding Rossmann-fold domains"/>
    <property type="match status" value="1"/>
</dbReference>
<evidence type="ECO:0000259" key="1">
    <source>
        <dbReference type="Pfam" id="PF01408"/>
    </source>
</evidence>
<dbReference type="InterPro" id="IPR036291">
    <property type="entry name" value="NAD(P)-bd_dom_sf"/>
</dbReference>
<dbReference type="GO" id="GO:0000166">
    <property type="term" value="F:nucleotide binding"/>
    <property type="evidence" value="ECO:0007669"/>
    <property type="project" value="InterPro"/>
</dbReference>